<name>A0ACC6QTD4_9ACTN</name>
<reference evidence="1" key="1">
    <citation type="submission" date="2024-03" db="EMBL/GenBank/DDBJ databases">
        <title>Novel Streptomyces species of biotechnological and ecological value are a feature of Machair soil.</title>
        <authorList>
            <person name="Prole J.R."/>
            <person name="Goodfellow M."/>
            <person name="Allenby N."/>
            <person name="Ward A.C."/>
        </authorList>
    </citation>
    <scope>NUCLEOTIDE SEQUENCE</scope>
    <source>
        <strain evidence="1">MS1.AVA.4</strain>
    </source>
</reference>
<dbReference type="Proteomes" id="UP001375539">
    <property type="component" value="Unassembled WGS sequence"/>
</dbReference>
<evidence type="ECO:0000313" key="2">
    <source>
        <dbReference type="Proteomes" id="UP001375539"/>
    </source>
</evidence>
<accession>A0ACC6QTD4</accession>
<proteinExistence type="predicted"/>
<keyword evidence="2" id="KW-1185">Reference proteome</keyword>
<dbReference type="EMBL" id="JBBKAI010000002">
    <property type="protein sequence ID" value="MEJ8661688.1"/>
    <property type="molecule type" value="Genomic_DNA"/>
</dbReference>
<protein>
    <submittedName>
        <fullName evidence="1">PAS domain-containing protein</fullName>
    </submittedName>
</protein>
<organism evidence="1 2">
    <name type="scientific">Streptomyces pratisoli</name>
    <dbReference type="NCBI Taxonomy" id="3139917"/>
    <lineage>
        <taxon>Bacteria</taxon>
        <taxon>Bacillati</taxon>
        <taxon>Actinomycetota</taxon>
        <taxon>Actinomycetes</taxon>
        <taxon>Kitasatosporales</taxon>
        <taxon>Streptomycetaceae</taxon>
        <taxon>Streptomyces</taxon>
    </lineage>
</organism>
<comment type="caution">
    <text evidence="1">The sequence shown here is derived from an EMBL/GenBank/DDBJ whole genome shotgun (WGS) entry which is preliminary data.</text>
</comment>
<gene>
    <name evidence="1" type="ORF">WKI58_35155</name>
</gene>
<evidence type="ECO:0000313" key="1">
    <source>
        <dbReference type="EMBL" id="MEJ8661688.1"/>
    </source>
</evidence>
<sequence length="182" mass="19368">MAGKKPAPTDLAGILQRAGDVAGTALGSLLTRSALGFAIWDTDLRCIWVNDALEKYDGVPREQRLGRRPGTALPGDAGVLESAMREVLATGISDFGREYRAPIMERAGGNRAFSVCAIRLDDAEGRTLGVCAKWSLRSPADGGPRTAWPSSARPAPASAPRSTSCTRRRNWPTSPCRCSPTT</sequence>